<accession>A0A0C3BW13</accession>
<dbReference type="AlphaFoldDB" id="A0A0C3BW13"/>
<keyword evidence="2" id="KW-1185">Reference proteome</keyword>
<sequence>MSTPITRETFISPDHVKIAATHSSMFKIKAEGGVEEVPVPARVRKTGVLLEGYTVDFVLDPSTVVATLKKNGTVTVEQLSEELLKEVVDIINSPENLRIIPMELHAQKRELLETTEKSMEAAEE</sequence>
<protein>
    <submittedName>
        <fullName evidence="1">Uncharacterized protein</fullName>
    </submittedName>
</protein>
<reference evidence="2" key="2">
    <citation type="submission" date="2015-01" db="EMBL/GenBank/DDBJ databases">
        <title>Evolutionary Origins and Diversification of the Mycorrhizal Mutualists.</title>
        <authorList>
            <consortium name="DOE Joint Genome Institute"/>
            <consortium name="Mycorrhizal Genomics Consortium"/>
            <person name="Kohler A."/>
            <person name="Kuo A."/>
            <person name="Nagy L.G."/>
            <person name="Floudas D."/>
            <person name="Copeland A."/>
            <person name="Barry K.W."/>
            <person name="Cichocki N."/>
            <person name="Veneault-Fourrey C."/>
            <person name="LaButti K."/>
            <person name="Lindquist E.A."/>
            <person name="Lipzen A."/>
            <person name="Lundell T."/>
            <person name="Morin E."/>
            <person name="Murat C."/>
            <person name="Riley R."/>
            <person name="Ohm R."/>
            <person name="Sun H."/>
            <person name="Tunlid A."/>
            <person name="Henrissat B."/>
            <person name="Grigoriev I.V."/>
            <person name="Hibbett D.S."/>
            <person name="Martin F."/>
        </authorList>
    </citation>
    <scope>NUCLEOTIDE SEQUENCE [LARGE SCALE GENOMIC DNA]</scope>
    <source>
        <strain evidence="2">h7</strain>
    </source>
</reference>
<dbReference type="EMBL" id="KN831782">
    <property type="protein sequence ID" value="KIM40805.1"/>
    <property type="molecule type" value="Genomic_DNA"/>
</dbReference>
<organism evidence="1 2">
    <name type="scientific">Hebeloma cylindrosporum</name>
    <dbReference type="NCBI Taxonomy" id="76867"/>
    <lineage>
        <taxon>Eukaryota</taxon>
        <taxon>Fungi</taxon>
        <taxon>Dikarya</taxon>
        <taxon>Basidiomycota</taxon>
        <taxon>Agaricomycotina</taxon>
        <taxon>Agaricomycetes</taxon>
        <taxon>Agaricomycetidae</taxon>
        <taxon>Agaricales</taxon>
        <taxon>Agaricineae</taxon>
        <taxon>Hymenogastraceae</taxon>
        <taxon>Hebeloma</taxon>
    </lineage>
</organism>
<dbReference type="HOGENOM" id="CLU_145547_0_0_1"/>
<dbReference type="Proteomes" id="UP000053424">
    <property type="component" value="Unassembled WGS sequence"/>
</dbReference>
<evidence type="ECO:0000313" key="2">
    <source>
        <dbReference type="Proteomes" id="UP000053424"/>
    </source>
</evidence>
<name>A0A0C3BW13_HEBCY</name>
<evidence type="ECO:0000313" key="1">
    <source>
        <dbReference type="EMBL" id="KIM40805.1"/>
    </source>
</evidence>
<reference evidence="1 2" key="1">
    <citation type="submission" date="2014-04" db="EMBL/GenBank/DDBJ databases">
        <authorList>
            <consortium name="DOE Joint Genome Institute"/>
            <person name="Kuo A."/>
            <person name="Gay G."/>
            <person name="Dore J."/>
            <person name="Kohler A."/>
            <person name="Nagy L.G."/>
            <person name="Floudas D."/>
            <person name="Copeland A."/>
            <person name="Barry K.W."/>
            <person name="Cichocki N."/>
            <person name="Veneault-Fourrey C."/>
            <person name="LaButti K."/>
            <person name="Lindquist E.A."/>
            <person name="Lipzen A."/>
            <person name="Lundell T."/>
            <person name="Morin E."/>
            <person name="Murat C."/>
            <person name="Sun H."/>
            <person name="Tunlid A."/>
            <person name="Henrissat B."/>
            <person name="Grigoriev I.V."/>
            <person name="Hibbett D.S."/>
            <person name="Martin F."/>
            <person name="Nordberg H.P."/>
            <person name="Cantor M.N."/>
            <person name="Hua S.X."/>
        </authorList>
    </citation>
    <scope>NUCLEOTIDE SEQUENCE [LARGE SCALE GENOMIC DNA]</scope>
    <source>
        <strain evidence="2">h7</strain>
    </source>
</reference>
<proteinExistence type="predicted"/>
<gene>
    <name evidence="1" type="ORF">M413DRAFT_446177</name>
</gene>
<dbReference type="OrthoDB" id="2899474at2759"/>